<evidence type="ECO:0000313" key="2">
    <source>
        <dbReference type="EMBL" id="KAL2613902.1"/>
    </source>
</evidence>
<keyword evidence="3" id="KW-1185">Reference proteome</keyword>
<reference evidence="2 3" key="1">
    <citation type="submission" date="2024-09" db="EMBL/GenBank/DDBJ databases">
        <title>Chromosome-scale assembly of Riccia fluitans.</title>
        <authorList>
            <person name="Paukszto L."/>
            <person name="Sawicki J."/>
            <person name="Karawczyk K."/>
            <person name="Piernik-Szablinska J."/>
            <person name="Szczecinska M."/>
            <person name="Mazdziarz M."/>
        </authorList>
    </citation>
    <scope>NUCLEOTIDE SEQUENCE [LARGE SCALE GENOMIC DNA]</scope>
    <source>
        <strain evidence="2">Rf_01</strain>
        <tissue evidence="2">Aerial parts of the thallus</tissue>
    </source>
</reference>
<comment type="caution">
    <text evidence="2">The sequence shown here is derived from an EMBL/GenBank/DDBJ whole genome shotgun (WGS) entry which is preliminary data.</text>
</comment>
<dbReference type="AlphaFoldDB" id="A0ABD1XYE1"/>
<gene>
    <name evidence="2" type="ORF">R1flu_025594</name>
</gene>
<feature type="region of interest" description="Disordered" evidence="1">
    <location>
        <begin position="1"/>
        <end position="29"/>
    </location>
</feature>
<sequence>MQRNSTRALSLPGKFGRQMGITHDPVKTHNGNLMQDEILGLFNKYGNDSISSLAQGNEDDSKKGSSIHKYFEVPKHSCFSSNVILNQTSTDMHTDQQDSDESGDNGRVGDNDLKR</sequence>
<organism evidence="2 3">
    <name type="scientific">Riccia fluitans</name>
    <dbReference type="NCBI Taxonomy" id="41844"/>
    <lineage>
        <taxon>Eukaryota</taxon>
        <taxon>Viridiplantae</taxon>
        <taxon>Streptophyta</taxon>
        <taxon>Embryophyta</taxon>
        <taxon>Marchantiophyta</taxon>
        <taxon>Marchantiopsida</taxon>
        <taxon>Marchantiidae</taxon>
        <taxon>Marchantiales</taxon>
        <taxon>Ricciaceae</taxon>
        <taxon>Riccia</taxon>
    </lineage>
</organism>
<accession>A0ABD1XYE1</accession>
<feature type="region of interest" description="Disordered" evidence="1">
    <location>
        <begin position="88"/>
        <end position="115"/>
    </location>
</feature>
<protein>
    <submittedName>
        <fullName evidence="2">Uncharacterized protein</fullName>
    </submittedName>
</protein>
<name>A0ABD1XYE1_9MARC</name>
<dbReference type="Proteomes" id="UP001605036">
    <property type="component" value="Unassembled WGS sequence"/>
</dbReference>
<dbReference type="EMBL" id="JBHFFA010000007">
    <property type="protein sequence ID" value="KAL2613902.1"/>
    <property type="molecule type" value="Genomic_DNA"/>
</dbReference>
<proteinExistence type="predicted"/>
<evidence type="ECO:0000313" key="3">
    <source>
        <dbReference type="Proteomes" id="UP001605036"/>
    </source>
</evidence>
<evidence type="ECO:0000256" key="1">
    <source>
        <dbReference type="SAM" id="MobiDB-lite"/>
    </source>
</evidence>